<sequence>MYCVATATCMLARGRTPLNPQRKIKENALITKPITKRLRLSEKEWEIIQFEMQKSHLNFSQFALTSMLKSQPKIPAKKARVLANKDLIIELAKWGNNLNQIAKHLNTQKSMDKISLKMLAEIEKNLEQIRAHFVS</sequence>
<organism evidence="1 2">
    <name type="scientific">Helicobacter suis HS5</name>
    <dbReference type="NCBI Taxonomy" id="710394"/>
    <lineage>
        <taxon>Bacteria</taxon>
        <taxon>Pseudomonadati</taxon>
        <taxon>Campylobacterota</taxon>
        <taxon>Epsilonproteobacteria</taxon>
        <taxon>Campylobacterales</taxon>
        <taxon>Helicobacteraceae</taxon>
        <taxon>Helicobacter</taxon>
    </lineage>
</organism>
<evidence type="ECO:0000313" key="1">
    <source>
        <dbReference type="EMBL" id="EFX41607.1"/>
    </source>
</evidence>
<proteinExistence type="predicted"/>
<name>E7G4U3_9HELI</name>
<accession>E7G4U3</accession>
<gene>
    <name evidence="1" type="primary">mobC</name>
    <name evidence="1" type="ORF">HSUHS5_1015</name>
</gene>
<dbReference type="RefSeq" id="WP_006565310.1">
    <property type="nucleotide sequence ID" value="NZ_ADHO01000217.1"/>
</dbReference>
<dbReference type="Proteomes" id="UP000054093">
    <property type="component" value="Unassembled WGS sequence"/>
</dbReference>
<reference evidence="1 2" key="1">
    <citation type="journal article" date="2011" name="Vet. Res.">
        <title>Genome sequence of Helicobacter suis supports its role in gastric pathology.</title>
        <authorList>
            <person name="Vermoote M."/>
            <person name="Vandekerckhove T.T."/>
            <person name="Flahou B."/>
            <person name="Pasmans F."/>
            <person name="Smet A."/>
            <person name="De Groote D."/>
            <person name="Van Criekinge W."/>
            <person name="Ducatelle R."/>
            <person name="Haesebrouck F."/>
        </authorList>
    </citation>
    <scope>NUCLEOTIDE SEQUENCE [LARGE SCALE GENOMIC DNA]</scope>
    <source>
        <strain evidence="1 2">HS5</strain>
    </source>
</reference>
<dbReference type="InterPro" id="IPR053842">
    <property type="entry name" value="NikA-like"/>
</dbReference>
<evidence type="ECO:0000313" key="2">
    <source>
        <dbReference type="Proteomes" id="UP000054093"/>
    </source>
</evidence>
<protein>
    <submittedName>
        <fullName evidence="1">MobC-like protein</fullName>
    </submittedName>
</protein>
<dbReference type="AlphaFoldDB" id="E7G4U3"/>
<comment type="caution">
    <text evidence="1">The sequence shown here is derived from an EMBL/GenBank/DDBJ whole genome shotgun (WGS) entry which is preliminary data.</text>
</comment>
<dbReference type="GeneID" id="56929574"/>
<dbReference type="Pfam" id="PF21983">
    <property type="entry name" value="NikA-like"/>
    <property type="match status" value="1"/>
</dbReference>
<dbReference type="EMBL" id="ADHO01000217">
    <property type="protein sequence ID" value="EFX41607.1"/>
    <property type="molecule type" value="Genomic_DNA"/>
</dbReference>